<comment type="similarity">
    <text evidence="2 6">Belongs to the Mediator complex subunit 10 family.</text>
</comment>
<evidence type="ECO:0000256" key="2">
    <source>
        <dbReference type="ARBA" id="ARBA00005389"/>
    </source>
</evidence>
<dbReference type="EMBL" id="KV419401">
    <property type="protein sequence ID" value="KZS95420.1"/>
    <property type="molecule type" value="Genomic_DNA"/>
</dbReference>
<dbReference type="InterPro" id="IPR019145">
    <property type="entry name" value="Mediator_Med10"/>
</dbReference>
<dbReference type="Pfam" id="PF09748">
    <property type="entry name" value="Med10"/>
    <property type="match status" value="1"/>
</dbReference>
<evidence type="ECO:0000256" key="3">
    <source>
        <dbReference type="ARBA" id="ARBA00023015"/>
    </source>
</evidence>
<evidence type="ECO:0000256" key="1">
    <source>
        <dbReference type="ARBA" id="ARBA00004123"/>
    </source>
</evidence>
<organism evidence="8 9">
    <name type="scientific">Sistotremastrum niveocremeum HHB9708</name>
    <dbReference type="NCBI Taxonomy" id="1314777"/>
    <lineage>
        <taxon>Eukaryota</taxon>
        <taxon>Fungi</taxon>
        <taxon>Dikarya</taxon>
        <taxon>Basidiomycota</taxon>
        <taxon>Agaricomycotina</taxon>
        <taxon>Agaricomycetes</taxon>
        <taxon>Sistotremastrales</taxon>
        <taxon>Sistotremastraceae</taxon>
        <taxon>Sertulicium</taxon>
        <taxon>Sertulicium niveocremeum</taxon>
    </lineage>
</organism>
<dbReference type="GO" id="GO:0003712">
    <property type="term" value="F:transcription coregulator activity"/>
    <property type="evidence" value="ECO:0007669"/>
    <property type="project" value="InterPro"/>
</dbReference>
<dbReference type="GO" id="GO:0016592">
    <property type="term" value="C:mediator complex"/>
    <property type="evidence" value="ECO:0007669"/>
    <property type="project" value="InterPro"/>
</dbReference>
<evidence type="ECO:0000313" key="8">
    <source>
        <dbReference type="EMBL" id="KZS95420.1"/>
    </source>
</evidence>
<dbReference type="GO" id="GO:0006357">
    <property type="term" value="P:regulation of transcription by RNA polymerase II"/>
    <property type="evidence" value="ECO:0007669"/>
    <property type="project" value="InterPro"/>
</dbReference>
<dbReference type="Proteomes" id="UP000076722">
    <property type="component" value="Unassembled WGS sequence"/>
</dbReference>
<evidence type="ECO:0000313" key="9">
    <source>
        <dbReference type="Proteomes" id="UP000076722"/>
    </source>
</evidence>
<keyword evidence="5 6" id="KW-0539">Nucleus</keyword>
<evidence type="ECO:0000256" key="6">
    <source>
        <dbReference type="RuleBase" id="RU364146"/>
    </source>
</evidence>
<dbReference type="AlphaFoldDB" id="A0A164WW79"/>
<feature type="compositionally biased region" description="Basic and acidic residues" evidence="7">
    <location>
        <begin position="188"/>
        <end position="210"/>
    </location>
</feature>
<evidence type="ECO:0000256" key="4">
    <source>
        <dbReference type="ARBA" id="ARBA00023163"/>
    </source>
</evidence>
<keyword evidence="4 6" id="KW-0804">Transcription</keyword>
<name>A0A164WW79_9AGAM</name>
<feature type="compositionally biased region" description="Low complexity" evidence="7">
    <location>
        <begin position="1"/>
        <end position="31"/>
    </location>
</feature>
<keyword evidence="6" id="KW-0010">Activator</keyword>
<comment type="subunit">
    <text evidence="6">Component of the Mediator complex.</text>
</comment>
<comment type="subcellular location">
    <subcellularLocation>
        <location evidence="1 6">Nucleus</location>
    </subcellularLocation>
</comment>
<evidence type="ECO:0000256" key="5">
    <source>
        <dbReference type="ARBA" id="ARBA00023242"/>
    </source>
</evidence>
<keyword evidence="3 6" id="KW-0805">Transcription regulation</keyword>
<dbReference type="OrthoDB" id="337270at2759"/>
<keyword evidence="9" id="KW-1185">Reference proteome</keyword>
<comment type="function">
    <text evidence="6">Component of the Mediator complex, a coactivator involved in the regulated transcription of nearly all RNA polymerase II-dependent genes. Mediator functions as a bridge to convey information from gene-specific regulatory proteins to the basal RNA polymerase II transcription machinery. Mediator is recruited to promoters by direct interactions with regulatory proteins and serves as a scaffold for the assembly of a functional preinitiation complex with RNA polymerase II and the general transcription factors.</text>
</comment>
<gene>
    <name evidence="6" type="primary">MED10</name>
    <name evidence="8" type="ORF">SISNIDRAFT_483653</name>
</gene>
<evidence type="ECO:0000256" key="7">
    <source>
        <dbReference type="SAM" id="MobiDB-lite"/>
    </source>
</evidence>
<feature type="region of interest" description="Disordered" evidence="7">
    <location>
        <begin position="177"/>
        <end position="220"/>
    </location>
</feature>
<dbReference type="STRING" id="1314777.A0A164WW79"/>
<protein>
    <recommendedName>
        <fullName evidence="6">Mediator of RNA polymerase II transcription subunit 10</fullName>
    </recommendedName>
    <alternativeName>
        <fullName evidence="6">Mediator complex subunit 10</fullName>
    </alternativeName>
</protein>
<sequence>MAHWDTPAQRSAAAASTSTRNAPSPIAIPSPGANDSPRPDSPISPAPTGLNGDIELELIALANALYNLGTTAINDNSREKLDQNGNKPQKQIGSRVNEVVRHLATIEDLSRNVTTTIPIQVLADVDNARNPMILTRDRIERAALENQFMNGKIDAIQTYTELLDSALEQAFPELSPYLNPDSANTTESKTHDVDGGIETTKAENEMDQRPDPALNSTSTT</sequence>
<feature type="region of interest" description="Disordered" evidence="7">
    <location>
        <begin position="1"/>
        <end position="49"/>
    </location>
</feature>
<proteinExistence type="inferred from homology"/>
<reference evidence="8 9" key="1">
    <citation type="journal article" date="2016" name="Mol. Biol. Evol.">
        <title>Comparative Genomics of Early-Diverging Mushroom-Forming Fungi Provides Insights into the Origins of Lignocellulose Decay Capabilities.</title>
        <authorList>
            <person name="Nagy L.G."/>
            <person name="Riley R."/>
            <person name="Tritt A."/>
            <person name="Adam C."/>
            <person name="Daum C."/>
            <person name="Floudas D."/>
            <person name="Sun H."/>
            <person name="Yadav J.S."/>
            <person name="Pangilinan J."/>
            <person name="Larsson K.H."/>
            <person name="Matsuura K."/>
            <person name="Barry K."/>
            <person name="Labutti K."/>
            <person name="Kuo R."/>
            <person name="Ohm R.A."/>
            <person name="Bhattacharya S.S."/>
            <person name="Shirouzu T."/>
            <person name="Yoshinaga Y."/>
            <person name="Martin F.M."/>
            <person name="Grigoriev I.V."/>
            <person name="Hibbett D.S."/>
        </authorList>
    </citation>
    <scope>NUCLEOTIDE SEQUENCE [LARGE SCALE GENOMIC DNA]</scope>
    <source>
        <strain evidence="8 9">HHB9708</strain>
    </source>
</reference>
<accession>A0A164WW79</accession>